<dbReference type="SUPFAM" id="SSF48208">
    <property type="entry name" value="Six-hairpin glycosidases"/>
    <property type="match status" value="1"/>
</dbReference>
<dbReference type="AlphaFoldDB" id="A0A934S2A8"/>
<feature type="signal peptide" evidence="1">
    <location>
        <begin position="1"/>
        <end position="23"/>
    </location>
</feature>
<evidence type="ECO:0000256" key="1">
    <source>
        <dbReference type="SAM" id="SignalP"/>
    </source>
</evidence>
<dbReference type="Proteomes" id="UP000617628">
    <property type="component" value="Unassembled WGS sequence"/>
</dbReference>
<keyword evidence="1" id="KW-0732">Signal</keyword>
<protein>
    <submittedName>
        <fullName evidence="2">Uncharacterized protein</fullName>
    </submittedName>
</protein>
<keyword evidence="3" id="KW-1185">Reference proteome</keyword>
<organism evidence="2 3">
    <name type="scientific">Pelagicoccus mobilis</name>
    <dbReference type="NCBI Taxonomy" id="415221"/>
    <lineage>
        <taxon>Bacteria</taxon>
        <taxon>Pseudomonadati</taxon>
        <taxon>Verrucomicrobiota</taxon>
        <taxon>Opitutia</taxon>
        <taxon>Puniceicoccales</taxon>
        <taxon>Pelagicoccaceae</taxon>
        <taxon>Pelagicoccus</taxon>
    </lineage>
</organism>
<reference evidence="2" key="1">
    <citation type="submission" date="2021-01" db="EMBL/GenBank/DDBJ databases">
        <title>Modified the classification status of verrucomicrobia.</title>
        <authorList>
            <person name="Feng X."/>
        </authorList>
    </citation>
    <scope>NUCLEOTIDE SEQUENCE</scope>
    <source>
        <strain evidence="2">KCTC 13126</strain>
    </source>
</reference>
<evidence type="ECO:0000313" key="3">
    <source>
        <dbReference type="Proteomes" id="UP000617628"/>
    </source>
</evidence>
<name>A0A934S2A8_9BACT</name>
<dbReference type="RefSeq" id="WP_200357544.1">
    <property type="nucleotide sequence ID" value="NZ_JAENIL010000045.1"/>
</dbReference>
<comment type="caution">
    <text evidence="2">The sequence shown here is derived from an EMBL/GenBank/DDBJ whole genome shotgun (WGS) entry which is preliminary data.</text>
</comment>
<accession>A0A934S2A8</accession>
<proteinExistence type="predicted"/>
<dbReference type="Gene3D" id="1.50.10.10">
    <property type="match status" value="1"/>
</dbReference>
<dbReference type="EMBL" id="JAENIL010000045">
    <property type="protein sequence ID" value="MBK1879331.1"/>
    <property type="molecule type" value="Genomic_DNA"/>
</dbReference>
<dbReference type="InterPro" id="IPR012341">
    <property type="entry name" value="6hp_glycosidase-like_sf"/>
</dbReference>
<feature type="chain" id="PRO_5036928737" evidence="1">
    <location>
        <begin position="24"/>
        <end position="667"/>
    </location>
</feature>
<gene>
    <name evidence="2" type="ORF">JIN87_20760</name>
</gene>
<evidence type="ECO:0000313" key="2">
    <source>
        <dbReference type="EMBL" id="MBK1879331.1"/>
    </source>
</evidence>
<sequence>MNQRIKRFILPLLLLPGISILHSASLDFPQEGRWSVATAWEEEAPSNWHHTSPSKSETVGEWTIHYGTISLPSGELKLRDAQRERVDGLTEIRRRWEWTGDSPLEEVTLSIRTQTKLTSARPILPGISYYGNPAGQKVDPTRIPVIADTPGGKGYYEEHRYPMPFAGAEGVFGSQTQVAALHSLPSPLQYGNLEDQWWSLGFERIDADTIELALLSGAVASNEQTGTIKAEQKRFIPYTGAYCTLQPGAIVDKTVYLQSPQKTKRGHGLSDLVESSLTLFNQYSTDGYTPYREILQLKMNDSVNRWREGEQYAGIDAFPGEERPWVDLGWAGQSEAVAYPFILMGGAFGIKQADEIAQKAMDFISTSPFTPKGFSIRYNYHDQEWYDRRNPLSQGQTMNNMFNALRVARANGHFDTSKWESFLLKSCELHADRILSDDWYPVSTNEGFLIAPLAQGADLLGKKRFLKAARKAADHYLNRHLSMDEPYWGGTLDARCEDKEGAWAALQGFLTLYEISNDKKYLSAARHAADVVLSYMYVWDVPMPAGRLADNAFRSRGWTSVSVQNMHLDVYGVLCAPAIWKLGEFTGQDLYKKAARLLTVPCGQLTDPWGSAGEQLHQTTYAQHYNAVHIDGVRGDYIENWNVYWITAHFLTAAAQFQEMGIDVTTW</sequence>
<dbReference type="InterPro" id="IPR008928">
    <property type="entry name" value="6-hairpin_glycosidase_sf"/>
</dbReference>
<dbReference type="GO" id="GO:0005975">
    <property type="term" value="P:carbohydrate metabolic process"/>
    <property type="evidence" value="ECO:0007669"/>
    <property type="project" value="InterPro"/>
</dbReference>